<dbReference type="CDD" id="cd02909">
    <property type="entry name" value="cupin_pirin_N"/>
    <property type="match status" value="1"/>
</dbReference>
<dbReference type="HOGENOM" id="CLU_045717_1_1_7"/>
<comment type="cofactor">
    <cofactor evidence="2">
        <name>Fe cation</name>
        <dbReference type="ChEBI" id="CHEBI:24875"/>
    </cofactor>
    <text evidence="2">Binds 1 Fe cation per subunit.</text>
</comment>
<dbReference type="Proteomes" id="UP000001935">
    <property type="component" value="Chromosome"/>
</dbReference>
<dbReference type="OrthoDB" id="9780903at2"/>
<dbReference type="Gene3D" id="2.60.120.10">
    <property type="entry name" value="Jelly Rolls"/>
    <property type="match status" value="2"/>
</dbReference>
<feature type="domain" description="Pirin N-terminal" evidence="4">
    <location>
        <begin position="29"/>
        <end position="134"/>
    </location>
</feature>
<feature type="domain" description="Pirin C-terminal" evidence="5">
    <location>
        <begin position="187"/>
        <end position="285"/>
    </location>
</feature>
<dbReference type="InterPro" id="IPR003829">
    <property type="entry name" value="Pirin_N_dom"/>
</dbReference>
<reference evidence="6 7" key="1">
    <citation type="submission" date="2006-01" db="EMBL/GenBank/DDBJ databases">
        <title>Complete sequence of Anaeromyxobacter dehalogenans 2CP-C.</title>
        <authorList>
            <consortium name="US DOE Joint Genome Institute"/>
            <person name="Copeland A."/>
            <person name="Lucas S."/>
            <person name="Lapidus A."/>
            <person name="Barry K."/>
            <person name="Detter J.C."/>
            <person name="Glavina T."/>
            <person name="Hammon N."/>
            <person name="Israni S."/>
            <person name="Pitluck S."/>
            <person name="Brettin T."/>
            <person name="Bruce D."/>
            <person name="Han C."/>
            <person name="Tapia R."/>
            <person name="Gilna P."/>
            <person name="Kiss H."/>
            <person name="Schmutz J."/>
            <person name="Larimer F."/>
            <person name="Land M."/>
            <person name="Kyrpides N."/>
            <person name="Anderson I."/>
            <person name="Sanford R.A."/>
            <person name="Ritalahti K.M."/>
            <person name="Thomas H.S."/>
            <person name="Kirby J.R."/>
            <person name="Zhulin I.B."/>
            <person name="Loeffler F.E."/>
            <person name="Richardson P."/>
        </authorList>
    </citation>
    <scope>NUCLEOTIDE SEQUENCE [LARGE SCALE GENOMIC DNA]</scope>
    <source>
        <strain evidence="6 7">2CP-C</strain>
    </source>
</reference>
<name>Q2IF93_ANADE</name>
<dbReference type="InterPro" id="IPR014710">
    <property type="entry name" value="RmlC-like_jellyroll"/>
</dbReference>
<dbReference type="KEGG" id="ade:Adeh_3489"/>
<dbReference type="RefSeq" id="WP_011422537.1">
    <property type="nucleotide sequence ID" value="NC_007760.1"/>
</dbReference>
<evidence type="ECO:0000313" key="7">
    <source>
        <dbReference type="Proteomes" id="UP000001935"/>
    </source>
</evidence>
<evidence type="ECO:0000256" key="1">
    <source>
        <dbReference type="ARBA" id="ARBA00008416"/>
    </source>
</evidence>
<dbReference type="Pfam" id="PF02678">
    <property type="entry name" value="Pirin"/>
    <property type="match status" value="1"/>
</dbReference>
<sequence length="307" mass="32686">MREDAAEGARPGPAIETVLVPRTRDLGGVRVGRVLPAMQRRMVGPFVFLDELGPVLFRGGDGLDVAPHPHVGLATVTYLFEGELLHRDSLGSVQVIAPGAVNWMTAGRGIAHSERTPPAARAAGGTLSGIQSWVALPRAHEEDEPSFAHVAAEALPALEAGGVRVRVIAGTFAGARSPVRVLSETLYVDAALAAGARLEVPADQEERAALVASGELEVDGARFPSGQLLVLRRGAPVVLRAPSAARVLLLGGEPMDGERHVWWNFVSSSRERIEQAAADWRAGRFRSIPGERDPVPLPERPPGMRIR</sequence>
<evidence type="ECO:0000259" key="5">
    <source>
        <dbReference type="Pfam" id="PF05726"/>
    </source>
</evidence>
<evidence type="ECO:0000259" key="4">
    <source>
        <dbReference type="Pfam" id="PF02678"/>
    </source>
</evidence>
<dbReference type="InterPro" id="IPR011051">
    <property type="entry name" value="RmlC_Cupin_sf"/>
</dbReference>
<dbReference type="AlphaFoldDB" id="Q2IF93"/>
<feature type="binding site" evidence="2">
    <location>
        <position position="68"/>
    </location>
    <ligand>
        <name>Fe cation</name>
        <dbReference type="ChEBI" id="CHEBI:24875"/>
    </ligand>
</feature>
<dbReference type="SUPFAM" id="SSF51182">
    <property type="entry name" value="RmlC-like cupins"/>
    <property type="match status" value="1"/>
</dbReference>
<dbReference type="PANTHER" id="PTHR13903">
    <property type="entry name" value="PIRIN-RELATED"/>
    <property type="match status" value="1"/>
</dbReference>
<dbReference type="GO" id="GO:0046872">
    <property type="term" value="F:metal ion binding"/>
    <property type="evidence" value="ECO:0007669"/>
    <property type="project" value="UniProtKB-KW"/>
</dbReference>
<evidence type="ECO:0000256" key="3">
    <source>
        <dbReference type="RuleBase" id="RU003457"/>
    </source>
</evidence>
<gene>
    <name evidence="6" type="ordered locus">Adeh_3489</name>
</gene>
<evidence type="ECO:0000256" key="2">
    <source>
        <dbReference type="PIRSR" id="PIRSR006232-1"/>
    </source>
</evidence>
<dbReference type="InterPro" id="IPR012093">
    <property type="entry name" value="Pirin"/>
</dbReference>
<evidence type="ECO:0000313" key="6">
    <source>
        <dbReference type="EMBL" id="ABC83255.1"/>
    </source>
</evidence>
<feature type="binding site" evidence="2">
    <location>
        <position position="70"/>
    </location>
    <ligand>
        <name>Fe cation</name>
        <dbReference type="ChEBI" id="CHEBI:24875"/>
    </ligand>
</feature>
<proteinExistence type="inferred from homology"/>
<feature type="binding site" evidence="2">
    <location>
        <position position="112"/>
    </location>
    <ligand>
        <name>Fe cation</name>
        <dbReference type="ChEBI" id="CHEBI:24875"/>
    </ligand>
</feature>
<protein>
    <submittedName>
        <fullName evidence="6">Pirin-like protein</fullName>
    </submittedName>
</protein>
<dbReference type="InterPro" id="IPR008778">
    <property type="entry name" value="Pirin_C_dom"/>
</dbReference>
<dbReference type="CDD" id="cd02247">
    <property type="entry name" value="cupin_pirin_C"/>
    <property type="match status" value="1"/>
</dbReference>
<keyword evidence="2" id="KW-0479">Metal-binding</keyword>
<comment type="similarity">
    <text evidence="1 3">Belongs to the pirin family.</text>
</comment>
<dbReference type="PIRSF" id="PIRSF006232">
    <property type="entry name" value="Pirin"/>
    <property type="match status" value="1"/>
</dbReference>
<feature type="binding site" evidence="2">
    <location>
        <position position="114"/>
    </location>
    <ligand>
        <name>Fe cation</name>
        <dbReference type="ChEBI" id="CHEBI:24875"/>
    </ligand>
</feature>
<dbReference type="eggNOG" id="COG1741">
    <property type="taxonomic scope" value="Bacteria"/>
</dbReference>
<accession>Q2IF93</accession>
<dbReference type="STRING" id="290397.Adeh_3489"/>
<dbReference type="Pfam" id="PF05726">
    <property type="entry name" value="Pirin_C"/>
    <property type="match status" value="1"/>
</dbReference>
<dbReference type="PANTHER" id="PTHR13903:SF8">
    <property type="entry name" value="PIRIN"/>
    <property type="match status" value="1"/>
</dbReference>
<organism evidence="6 7">
    <name type="scientific">Anaeromyxobacter dehalogenans (strain 2CP-C)</name>
    <dbReference type="NCBI Taxonomy" id="290397"/>
    <lineage>
        <taxon>Bacteria</taxon>
        <taxon>Pseudomonadati</taxon>
        <taxon>Myxococcota</taxon>
        <taxon>Myxococcia</taxon>
        <taxon>Myxococcales</taxon>
        <taxon>Cystobacterineae</taxon>
        <taxon>Anaeromyxobacteraceae</taxon>
        <taxon>Anaeromyxobacter</taxon>
    </lineage>
</organism>
<keyword evidence="2" id="KW-0408">Iron</keyword>
<dbReference type="EMBL" id="CP000251">
    <property type="protein sequence ID" value="ABC83255.1"/>
    <property type="molecule type" value="Genomic_DNA"/>
</dbReference>